<dbReference type="SMART" id="SM00162">
    <property type="entry name" value="SAPA"/>
    <property type="match status" value="3"/>
</dbReference>
<name>M7AM40_CHEMY</name>
<evidence type="ECO:0000313" key="17">
    <source>
        <dbReference type="Proteomes" id="UP000031443"/>
    </source>
</evidence>
<evidence type="ECO:0000256" key="1">
    <source>
        <dbReference type="ARBA" id="ARBA00004364"/>
    </source>
</evidence>
<reference evidence="17" key="1">
    <citation type="journal article" date="2013" name="Nat. Genet.">
        <title>The draft genomes of soft-shell turtle and green sea turtle yield insights into the development and evolution of the turtle-specific body plan.</title>
        <authorList>
            <person name="Wang Z."/>
            <person name="Pascual-Anaya J."/>
            <person name="Zadissa A."/>
            <person name="Li W."/>
            <person name="Niimura Y."/>
            <person name="Huang Z."/>
            <person name="Li C."/>
            <person name="White S."/>
            <person name="Xiong Z."/>
            <person name="Fang D."/>
            <person name="Wang B."/>
            <person name="Ming Y."/>
            <person name="Chen Y."/>
            <person name="Zheng Y."/>
            <person name="Kuraku S."/>
            <person name="Pignatelli M."/>
            <person name="Herrero J."/>
            <person name="Beal K."/>
            <person name="Nozawa M."/>
            <person name="Li Q."/>
            <person name="Wang J."/>
            <person name="Zhang H."/>
            <person name="Yu L."/>
            <person name="Shigenobu S."/>
            <person name="Wang J."/>
            <person name="Liu J."/>
            <person name="Flicek P."/>
            <person name="Searle S."/>
            <person name="Wang J."/>
            <person name="Kuratani S."/>
            <person name="Yin Y."/>
            <person name="Aken B."/>
            <person name="Zhang G."/>
            <person name="Irie N."/>
        </authorList>
    </citation>
    <scope>NUCLEOTIDE SEQUENCE [LARGE SCALE GENOMIC DNA]</scope>
</reference>
<keyword evidence="4" id="KW-0964">Secreted</keyword>
<feature type="compositionally biased region" description="Acidic residues" evidence="13">
    <location>
        <begin position="1"/>
        <end position="10"/>
    </location>
</feature>
<dbReference type="Pfam" id="PF02199">
    <property type="entry name" value="SapA"/>
    <property type="match status" value="3"/>
</dbReference>
<dbReference type="PRINTS" id="PR01797">
    <property type="entry name" value="SAPOSIN"/>
</dbReference>
<comment type="subcellular location">
    <subcellularLocation>
        <location evidence="1">Secreted</location>
        <location evidence="1">Extracellular space</location>
        <location evidence="1">Surface film</location>
    </subcellularLocation>
</comment>
<evidence type="ECO:0000256" key="8">
    <source>
        <dbReference type="ARBA" id="ARBA00023157"/>
    </source>
</evidence>
<feature type="region of interest" description="Disordered" evidence="13">
    <location>
        <begin position="1"/>
        <end position="23"/>
    </location>
</feature>
<dbReference type="GO" id="GO:0007585">
    <property type="term" value="P:respiratory gaseous exchange by respiratory system"/>
    <property type="evidence" value="ECO:0007669"/>
    <property type="project" value="UniProtKB-KW"/>
</dbReference>
<evidence type="ECO:0000313" key="16">
    <source>
        <dbReference type="EMBL" id="EMP26276.1"/>
    </source>
</evidence>
<feature type="domain" description="Saposin B-type" evidence="14">
    <location>
        <begin position="399"/>
        <end position="479"/>
    </location>
</feature>
<keyword evidence="3" id="KW-0767">Surface film</keyword>
<dbReference type="GO" id="GO:0006665">
    <property type="term" value="P:sphingolipid metabolic process"/>
    <property type="evidence" value="ECO:0007669"/>
    <property type="project" value="InterPro"/>
</dbReference>
<keyword evidence="6" id="KW-0732">Signal</keyword>
<feature type="domain" description="Saposin B-type" evidence="14">
    <location>
        <begin position="49"/>
        <end position="135"/>
    </location>
</feature>
<evidence type="ECO:0000256" key="11">
    <source>
        <dbReference type="ARBA" id="ARBA00041094"/>
    </source>
</evidence>
<dbReference type="PANTHER" id="PTHR11480:SF33">
    <property type="entry name" value="PULMONARY SURFACTANT-ASSOCIATED PROTEIN B"/>
    <property type="match status" value="1"/>
</dbReference>
<comment type="subunit">
    <text evidence="2">Homodimer; disulfide-linked.</text>
</comment>
<keyword evidence="5" id="KW-0305">Gaseous exchange</keyword>
<sequence>MGNQDPETDSPQEQRGEANAPAPLVKRVGELQVRTLALPGEPPECLQGPEFWCRDMATAIQCSQLQFCLEYDWDELPESSVAMAIKKICSTFFLGWAGKCHRVVDKYVQPIEDGLAKDEEPRDICTSIGMCKSPGHPALAGRLLAQQGCAEGPTFWCQSLATAMQCGAVQSCARAGWNQAAKAGPVRAPQAATEDMCADCGQIITILTRMAKDSAFKDSIQKYLTHECTLLPLSTLVPHCQKVVDTYFTLFISCLEGQIKPASICGKLGLCPTDPSQDKSLDKCVLQLLRGLHLDLPDGQTQGGPSKDLPFPLPLCWMCRSFVGRIESTIPKGAIAKSMSLLCHLLPGTIGGMCQGLMEKYTTTVLDLILEKLGPRLICGMLLMCATGENCGPEPPLARSTECQACITVTGLAKSTVQVNSTVADVEAALRGACSGAHLGWQECKSFIEQHQPQLLTLLPKAWDPQSMCQELGACKAGTGPAPGAEGCMQGPAYWCSSLEAAEQCQVSTVPGEVDPVDACSALPPLTPLRGPFPPQLPTLQAGGGHKPCSRSIVRHGGPFPIITGAQIPPAWVGHPSWNMSGRGPCLALTSPLPVPFQAVQHCQAHGWA</sequence>
<dbReference type="GO" id="GO:0005576">
    <property type="term" value="C:extracellular region"/>
    <property type="evidence" value="ECO:0007669"/>
    <property type="project" value="UniProtKB-SubCell"/>
</dbReference>
<protein>
    <recommendedName>
        <fullName evidence="11">Pulmonary surfactant-associated protein B</fullName>
    </recommendedName>
    <alternativeName>
        <fullName evidence="12">Pulmonary surfactant-associated proteolipid SPL(Phe)</fullName>
    </alternativeName>
</protein>
<dbReference type="FunFam" id="1.10.225.10:FF:000008">
    <property type="entry name" value="Pulmonary surfactant-associated protein B"/>
    <property type="match status" value="1"/>
</dbReference>
<evidence type="ECO:0000259" key="15">
    <source>
        <dbReference type="PROSITE" id="PS51110"/>
    </source>
</evidence>
<keyword evidence="17" id="KW-1185">Reference proteome</keyword>
<evidence type="ECO:0000256" key="9">
    <source>
        <dbReference type="ARBA" id="ARBA00023180"/>
    </source>
</evidence>
<dbReference type="SMART" id="SM00741">
    <property type="entry name" value="SapB"/>
    <property type="match status" value="4"/>
</dbReference>
<comment type="function">
    <text evidence="10">Pulmonary surfactant-associated proteins promote alveolar stability by lowering the surface tension at the air-liquid interface in the peripheral air spaces. SP-B increases the collapse pressure of palmitic acid to nearly 70 millinewtons per meter.</text>
</comment>
<dbReference type="PANTHER" id="PTHR11480">
    <property type="entry name" value="SAPOSIN-RELATED"/>
    <property type="match status" value="1"/>
</dbReference>
<keyword evidence="9" id="KW-0325">Glycoprotein</keyword>
<dbReference type="InterPro" id="IPR008139">
    <property type="entry name" value="SaposinB_dom"/>
</dbReference>
<evidence type="ECO:0000256" key="6">
    <source>
        <dbReference type="ARBA" id="ARBA00022729"/>
    </source>
</evidence>
<dbReference type="GO" id="GO:0005764">
    <property type="term" value="C:lysosome"/>
    <property type="evidence" value="ECO:0007669"/>
    <property type="project" value="InterPro"/>
</dbReference>
<keyword evidence="8" id="KW-1015">Disulfide bond</keyword>
<accession>M7AM40</accession>
<feature type="domain" description="Saposin B-type" evidence="14">
    <location>
        <begin position="193"/>
        <end position="275"/>
    </location>
</feature>
<evidence type="ECO:0000256" key="5">
    <source>
        <dbReference type="ARBA" id="ARBA00022713"/>
    </source>
</evidence>
<evidence type="ECO:0000256" key="12">
    <source>
        <dbReference type="ARBA" id="ARBA00041785"/>
    </source>
</evidence>
<dbReference type="GO" id="GO:0016020">
    <property type="term" value="C:membrane"/>
    <property type="evidence" value="ECO:0007669"/>
    <property type="project" value="GOC"/>
</dbReference>
<feature type="domain" description="Saposin A-type" evidence="15">
    <location>
        <begin position="38"/>
        <end position="78"/>
    </location>
</feature>
<dbReference type="STRING" id="8469.M7AM40"/>
<dbReference type="SUPFAM" id="SSF47862">
    <property type="entry name" value="Saposin"/>
    <property type="match status" value="4"/>
</dbReference>
<dbReference type="InterPro" id="IPR003119">
    <property type="entry name" value="SAP_A"/>
</dbReference>
<evidence type="ECO:0000256" key="3">
    <source>
        <dbReference type="ARBA" id="ARBA00022439"/>
    </source>
</evidence>
<dbReference type="AlphaFoldDB" id="M7AM40"/>
<proteinExistence type="predicted"/>
<evidence type="ECO:0000259" key="14">
    <source>
        <dbReference type="PROSITE" id="PS50015"/>
    </source>
</evidence>
<feature type="domain" description="Saposin A-type" evidence="15">
    <location>
        <begin position="142"/>
        <end position="182"/>
    </location>
</feature>
<gene>
    <name evidence="16" type="ORF">UY3_16648</name>
</gene>
<keyword evidence="7" id="KW-0677">Repeat</keyword>
<dbReference type="InterPro" id="IPR011001">
    <property type="entry name" value="Saposin-like"/>
</dbReference>
<dbReference type="EMBL" id="KB581885">
    <property type="protein sequence ID" value="EMP26276.1"/>
    <property type="molecule type" value="Genomic_DNA"/>
</dbReference>
<dbReference type="Gene3D" id="1.10.225.10">
    <property type="entry name" value="Saposin-like"/>
    <property type="match status" value="4"/>
</dbReference>
<dbReference type="PROSITE" id="PS51110">
    <property type="entry name" value="SAP_A"/>
    <property type="match status" value="2"/>
</dbReference>
<evidence type="ECO:0000256" key="4">
    <source>
        <dbReference type="ARBA" id="ARBA00022525"/>
    </source>
</evidence>
<dbReference type="Pfam" id="PF03489">
    <property type="entry name" value="SapB_2"/>
    <property type="match status" value="4"/>
</dbReference>
<evidence type="ECO:0000256" key="7">
    <source>
        <dbReference type="ARBA" id="ARBA00022737"/>
    </source>
</evidence>
<dbReference type="Proteomes" id="UP000031443">
    <property type="component" value="Unassembled WGS sequence"/>
</dbReference>
<dbReference type="InterPro" id="IPR008138">
    <property type="entry name" value="SapB_2"/>
</dbReference>
<organism evidence="16 17">
    <name type="scientific">Chelonia mydas</name>
    <name type="common">Green sea-turtle</name>
    <name type="synonym">Chelonia agassizi</name>
    <dbReference type="NCBI Taxonomy" id="8469"/>
    <lineage>
        <taxon>Eukaryota</taxon>
        <taxon>Metazoa</taxon>
        <taxon>Chordata</taxon>
        <taxon>Craniata</taxon>
        <taxon>Vertebrata</taxon>
        <taxon>Euteleostomi</taxon>
        <taxon>Archelosauria</taxon>
        <taxon>Testudinata</taxon>
        <taxon>Testudines</taxon>
        <taxon>Cryptodira</taxon>
        <taxon>Durocryptodira</taxon>
        <taxon>Americhelydia</taxon>
        <taxon>Chelonioidea</taxon>
        <taxon>Cheloniidae</taxon>
        <taxon>Chelonia</taxon>
    </lineage>
</organism>
<feature type="domain" description="Saposin B-type" evidence="14">
    <location>
        <begin position="312"/>
        <end position="389"/>
    </location>
</feature>
<dbReference type="eggNOG" id="KOG1340">
    <property type="taxonomic scope" value="Eukaryota"/>
</dbReference>
<dbReference type="InterPro" id="IPR008373">
    <property type="entry name" value="Saposin"/>
</dbReference>
<evidence type="ECO:0000256" key="10">
    <source>
        <dbReference type="ARBA" id="ARBA00037221"/>
    </source>
</evidence>
<evidence type="ECO:0000256" key="2">
    <source>
        <dbReference type="ARBA" id="ARBA00011748"/>
    </source>
</evidence>
<evidence type="ECO:0000256" key="13">
    <source>
        <dbReference type="SAM" id="MobiDB-lite"/>
    </source>
</evidence>
<dbReference type="InterPro" id="IPR051428">
    <property type="entry name" value="Sphingo_Act-Surfact_Prot"/>
</dbReference>
<dbReference type="PROSITE" id="PS50015">
    <property type="entry name" value="SAP_B"/>
    <property type="match status" value="4"/>
</dbReference>